<dbReference type="GO" id="GO:0030246">
    <property type="term" value="F:carbohydrate binding"/>
    <property type="evidence" value="ECO:0007669"/>
    <property type="project" value="InterPro"/>
</dbReference>
<dbReference type="InterPro" id="IPR003159">
    <property type="entry name" value="Lyase_8_central_dom"/>
</dbReference>
<dbReference type="InterPro" id="IPR011013">
    <property type="entry name" value="Gal_mutarotase_sf_dom"/>
</dbReference>
<dbReference type="GO" id="GO:0005975">
    <property type="term" value="P:carbohydrate metabolic process"/>
    <property type="evidence" value="ECO:0007669"/>
    <property type="project" value="InterPro"/>
</dbReference>
<dbReference type="AlphaFoldDB" id="A0A1Y3YND5"/>
<feature type="signal peptide" evidence="6">
    <location>
        <begin position="1"/>
        <end position="23"/>
    </location>
</feature>
<comment type="similarity">
    <text evidence="2">Belongs to the polysaccharide lyase 8 family.</text>
</comment>
<evidence type="ECO:0000259" key="8">
    <source>
        <dbReference type="Pfam" id="PF02884"/>
    </source>
</evidence>
<dbReference type="GO" id="GO:0016837">
    <property type="term" value="F:carbon-oxygen lyase activity, acting on polysaccharides"/>
    <property type="evidence" value="ECO:0007669"/>
    <property type="project" value="UniProtKB-ARBA"/>
</dbReference>
<organism evidence="9 10">
    <name type="scientific">Bacteroides clarus</name>
    <dbReference type="NCBI Taxonomy" id="626929"/>
    <lineage>
        <taxon>Bacteria</taxon>
        <taxon>Pseudomonadati</taxon>
        <taxon>Bacteroidota</taxon>
        <taxon>Bacteroidia</taxon>
        <taxon>Bacteroidales</taxon>
        <taxon>Bacteroidaceae</taxon>
        <taxon>Bacteroides</taxon>
    </lineage>
</organism>
<proteinExistence type="inferred from homology"/>
<evidence type="ECO:0000256" key="3">
    <source>
        <dbReference type="ARBA" id="ARBA00011245"/>
    </source>
</evidence>
<sequence>MFMKILYKSILWILLFQVTTAQASKEEAMQRLRTYYIEHIDKSYYQTSCVEYLDKLDTSGAFVDGVDYEQEIVAKKLLEKVSFDDQQKLGFYLTDIWGRLGDLAAYFRKSGVEIPERYWKAILHYGTIELKRQPNDRFHASCFAIPKAACKVYFNLWKCMEQIESGCEVTVLEKEAHDILRRLAMQSWTQPLRNDATDCNVVSVERFRHHVWWVGGNALAYRPLLETAVLMDSIPMVDVVAEVAQKSLSYVSQNTYTEAFWNEGFTADGAGWGHGMQALVWGYPIHGASSALNILKVLRGTPWATVLTRDNALALLNFYRGSNFYYYKGYIPPCLDRYSMVYYDKQHQPIPYYNMLKATINDWSDSFTQEEQQELKTLLREAGRESICMANYPAGMYHGCRWFFNNDDFIKKTPRYHIMVNMASVRCDGLESASNFADEFNIFTNDGVTLMQRNGDEHRKIIGAMDFTALPGITAREGMERLKPITNWRGFCSKYNFAAGATSGKGNGVAAFIFEKMNATSKEKDVPEINPTAFGIKAYKSYFFLGDYMVALGAGVTNLRPELEGNIRTTIEQTALQNEVFLFDGKKRLNLVEKQGLLDCKRKPLWMIQNNGFAYTLLPQYSPIASYSMEVKPNDWLKRNLTNKGKSNLPDSAAIFRLWLDHGRSVQNGNYGYAVYCGEGVPNNKMPFTVLRNDTLVQAVASMDSKIIAASFYCAGENIKIGKKEITVSEPCTLLIEQEEGEIIFSVADARMDKTVKQIVINYDKQRVVVDMPQKERIGAVAVCKKTIEFFRKKQERY</sequence>
<dbReference type="InterPro" id="IPR004103">
    <property type="entry name" value="Lyase_8_C"/>
</dbReference>
<dbReference type="EMBL" id="NFII01000020">
    <property type="protein sequence ID" value="OUN99324.1"/>
    <property type="molecule type" value="Genomic_DNA"/>
</dbReference>
<dbReference type="GO" id="GO:0005576">
    <property type="term" value="C:extracellular region"/>
    <property type="evidence" value="ECO:0007669"/>
    <property type="project" value="InterPro"/>
</dbReference>
<feature type="chain" id="PRO_5011007418" evidence="6">
    <location>
        <begin position="24"/>
        <end position="798"/>
    </location>
</feature>
<dbReference type="InterPro" id="IPR011071">
    <property type="entry name" value="Lyase_8-like_C"/>
</dbReference>
<comment type="subunit">
    <text evidence="3">Monomer.</text>
</comment>
<protein>
    <submittedName>
        <fullName evidence="9">Sugar lyase</fullName>
    </submittedName>
</protein>
<evidence type="ECO:0000313" key="9">
    <source>
        <dbReference type="EMBL" id="OUN99324.1"/>
    </source>
</evidence>
<gene>
    <name evidence="9" type="ORF">B5F97_15860</name>
</gene>
<reference evidence="10" key="1">
    <citation type="submission" date="2017-04" db="EMBL/GenBank/DDBJ databases">
        <title>Function of individual gut microbiota members based on whole genome sequencing of pure cultures obtained from chicken caecum.</title>
        <authorList>
            <person name="Medvecky M."/>
            <person name="Cejkova D."/>
            <person name="Polansky O."/>
            <person name="Karasova D."/>
            <person name="Kubasova T."/>
            <person name="Cizek A."/>
            <person name="Rychlik I."/>
        </authorList>
    </citation>
    <scope>NUCLEOTIDE SEQUENCE [LARGE SCALE GENOMIC DNA]</scope>
    <source>
        <strain evidence="10">An43</strain>
    </source>
</reference>
<accession>A0A1Y3YND5</accession>
<dbReference type="InterPro" id="IPR014718">
    <property type="entry name" value="GH-type_carb-bd"/>
</dbReference>
<dbReference type="InterPro" id="IPR038970">
    <property type="entry name" value="Lyase_8"/>
</dbReference>
<evidence type="ECO:0000256" key="1">
    <source>
        <dbReference type="ARBA" id="ARBA00001913"/>
    </source>
</evidence>
<dbReference type="Gene3D" id="2.60.220.10">
    <property type="entry name" value="Polysaccharide lyase family 8-like, C-terminal"/>
    <property type="match status" value="1"/>
</dbReference>
<dbReference type="SUPFAM" id="SSF74650">
    <property type="entry name" value="Galactose mutarotase-like"/>
    <property type="match status" value="1"/>
</dbReference>
<comment type="cofactor">
    <cofactor evidence="1">
        <name>Ca(2+)</name>
        <dbReference type="ChEBI" id="CHEBI:29108"/>
    </cofactor>
</comment>
<feature type="domain" description="Polysaccharide lyase family 8 central" evidence="7">
    <location>
        <begin position="401"/>
        <end position="676"/>
    </location>
</feature>
<comment type="caution">
    <text evidence="9">The sequence shown here is derived from an EMBL/GenBank/DDBJ whole genome shotgun (WGS) entry which is preliminary data.</text>
</comment>
<evidence type="ECO:0000256" key="2">
    <source>
        <dbReference type="ARBA" id="ARBA00006699"/>
    </source>
</evidence>
<evidence type="ECO:0000256" key="6">
    <source>
        <dbReference type="SAM" id="SignalP"/>
    </source>
</evidence>
<evidence type="ECO:0000256" key="5">
    <source>
        <dbReference type="ARBA" id="ARBA00023239"/>
    </source>
</evidence>
<dbReference type="Pfam" id="PF02884">
    <property type="entry name" value="Lyase_8_C"/>
    <property type="match status" value="1"/>
</dbReference>
<feature type="domain" description="Polysaccharide lyase family 8 C-terminal" evidence="8">
    <location>
        <begin position="689"/>
        <end position="753"/>
    </location>
</feature>
<dbReference type="PANTHER" id="PTHR38481">
    <property type="entry name" value="HYALURONATE LYASE"/>
    <property type="match status" value="1"/>
</dbReference>
<keyword evidence="4" id="KW-0106">Calcium</keyword>
<dbReference type="SUPFAM" id="SSF48230">
    <property type="entry name" value="Chondroitin AC/alginate lyase"/>
    <property type="match status" value="1"/>
</dbReference>
<dbReference type="Gene3D" id="2.70.98.10">
    <property type="match status" value="1"/>
</dbReference>
<dbReference type="PANTHER" id="PTHR38481:SF1">
    <property type="entry name" value="HYALURONATE LYASE"/>
    <property type="match status" value="1"/>
</dbReference>
<name>A0A1Y3YND5_9BACE</name>
<evidence type="ECO:0000259" key="7">
    <source>
        <dbReference type="Pfam" id="PF02278"/>
    </source>
</evidence>
<dbReference type="Proteomes" id="UP000195386">
    <property type="component" value="Unassembled WGS sequence"/>
</dbReference>
<evidence type="ECO:0000313" key="10">
    <source>
        <dbReference type="Proteomes" id="UP000195386"/>
    </source>
</evidence>
<keyword evidence="5 9" id="KW-0456">Lyase</keyword>
<dbReference type="Pfam" id="PF02278">
    <property type="entry name" value="Lyase_8"/>
    <property type="match status" value="1"/>
</dbReference>
<dbReference type="SUPFAM" id="SSF49863">
    <property type="entry name" value="Hyaluronate lyase-like, C-terminal domain"/>
    <property type="match status" value="1"/>
</dbReference>
<dbReference type="InterPro" id="IPR008929">
    <property type="entry name" value="Chondroitin_lyas"/>
</dbReference>
<evidence type="ECO:0000256" key="4">
    <source>
        <dbReference type="ARBA" id="ARBA00022837"/>
    </source>
</evidence>
<keyword evidence="6" id="KW-0732">Signal</keyword>